<comment type="similarity">
    <text evidence="2">Belongs to the eukaryotic RPC9 RNA polymerase subunit family.</text>
</comment>
<keyword evidence="5" id="KW-0804">Transcription</keyword>
<proteinExistence type="inferred from homology"/>
<accession>A0A9P4UQ93</accession>
<dbReference type="Pfam" id="PF03874">
    <property type="entry name" value="RNA_pol_Rpb4"/>
    <property type="match status" value="1"/>
</dbReference>
<dbReference type="GO" id="GO:0006384">
    <property type="term" value="P:transcription initiation at RNA polymerase III promoter"/>
    <property type="evidence" value="ECO:0007669"/>
    <property type="project" value="InterPro"/>
</dbReference>
<dbReference type="InterPro" id="IPR005574">
    <property type="entry name" value="Rpb4/RPC9"/>
</dbReference>
<evidence type="ECO:0000313" key="8">
    <source>
        <dbReference type="Proteomes" id="UP000799441"/>
    </source>
</evidence>
<dbReference type="AlphaFoldDB" id="A0A9P4UQ93"/>
<dbReference type="InterPro" id="IPR038324">
    <property type="entry name" value="Rpb4/RPC9_sf"/>
</dbReference>
<comment type="subcellular location">
    <subcellularLocation>
        <location evidence="1">Nucleus</location>
    </subcellularLocation>
</comment>
<dbReference type="PANTHER" id="PTHR15561:SF0">
    <property type="entry name" value="DNA-DIRECTED RNA POLYMERASE III SUBUNIT RPC9"/>
    <property type="match status" value="1"/>
</dbReference>
<evidence type="ECO:0000256" key="2">
    <source>
        <dbReference type="ARBA" id="ARBA00006898"/>
    </source>
</evidence>
<sequence>QILDKGTTHLSNAEVLNWTRRTRERYKREDEADKATGRPFKARPQGIIRSLNKTERELADRKYPYTRNPSVYAADGDAVGALAQLDAEVTEAVVAPLSQRALERDASAPGKVEWLEERMAEKGLTRTELLMVLNHAPTEVQILKNMIEDCERRFEDEELQRIVEVCVKVLRRDE</sequence>
<dbReference type="GO" id="GO:0005666">
    <property type="term" value="C:RNA polymerase III complex"/>
    <property type="evidence" value="ECO:0007669"/>
    <property type="project" value="InterPro"/>
</dbReference>
<evidence type="ECO:0000256" key="6">
    <source>
        <dbReference type="ARBA" id="ARBA00023242"/>
    </source>
</evidence>
<evidence type="ECO:0000256" key="4">
    <source>
        <dbReference type="ARBA" id="ARBA00022478"/>
    </source>
</evidence>
<feature type="non-terminal residue" evidence="7">
    <location>
        <position position="1"/>
    </location>
</feature>
<protein>
    <recommendedName>
        <fullName evidence="3">DNA-directed RNA polymerase III subunit RPC9</fullName>
    </recommendedName>
</protein>
<keyword evidence="4" id="KW-0240">DNA-directed RNA polymerase</keyword>
<reference evidence="7" key="1">
    <citation type="journal article" date="2020" name="Stud. Mycol.">
        <title>101 Dothideomycetes genomes: a test case for predicting lifestyles and emergence of pathogens.</title>
        <authorList>
            <person name="Haridas S."/>
            <person name="Albert R."/>
            <person name="Binder M."/>
            <person name="Bloem J."/>
            <person name="Labutti K."/>
            <person name="Salamov A."/>
            <person name="Andreopoulos B."/>
            <person name="Baker S."/>
            <person name="Barry K."/>
            <person name="Bills G."/>
            <person name="Bluhm B."/>
            <person name="Cannon C."/>
            <person name="Castanera R."/>
            <person name="Culley D."/>
            <person name="Daum C."/>
            <person name="Ezra D."/>
            <person name="Gonzalez J."/>
            <person name="Henrissat B."/>
            <person name="Kuo A."/>
            <person name="Liang C."/>
            <person name="Lipzen A."/>
            <person name="Lutzoni F."/>
            <person name="Magnuson J."/>
            <person name="Mondo S."/>
            <person name="Nolan M."/>
            <person name="Ohm R."/>
            <person name="Pangilinan J."/>
            <person name="Park H.-J."/>
            <person name="Ramirez L."/>
            <person name="Alfaro M."/>
            <person name="Sun H."/>
            <person name="Tritt A."/>
            <person name="Yoshinaga Y."/>
            <person name="Zwiers L.-H."/>
            <person name="Turgeon B."/>
            <person name="Goodwin S."/>
            <person name="Spatafora J."/>
            <person name="Crous P."/>
            <person name="Grigoriev I."/>
        </authorList>
    </citation>
    <scope>NUCLEOTIDE SEQUENCE</scope>
    <source>
        <strain evidence="7">CBS 116435</strain>
    </source>
</reference>
<dbReference type="Gene3D" id="1.20.1250.40">
    <property type="match status" value="1"/>
</dbReference>
<name>A0A9P4UQ93_9PEZI</name>
<evidence type="ECO:0000256" key="5">
    <source>
        <dbReference type="ARBA" id="ARBA00023163"/>
    </source>
</evidence>
<organism evidence="7 8">
    <name type="scientific">Polychaeton citri CBS 116435</name>
    <dbReference type="NCBI Taxonomy" id="1314669"/>
    <lineage>
        <taxon>Eukaryota</taxon>
        <taxon>Fungi</taxon>
        <taxon>Dikarya</taxon>
        <taxon>Ascomycota</taxon>
        <taxon>Pezizomycotina</taxon>
        <taxon>Dothideomycetes</taxon>
        <taxon>Dothideomycetidae</taxon>
        <taxon>Capnodiales</taxon>
        <taxon>Capnodiaceae</taxon>
        <taxon>Polychaeton</taxon>
    </lineage>
</organism>
<gene>
    <name evidence="7" type="ORF">K431DRAFT_191746</name>
</gene>
<feature type="non-terminal residue" evidence="7">
    <location>
        <position position="174"/>
    </location>
</feature>
<dbReference type="OrthoDB" id="1746530at2759"/>
<dbReference type="EMBL" id="MU003792">
    <property type="protein sequence ID" value="KAF2721261.1"/>
    <property type="molecule type" value="Genomic_DNA"/>
</dbReference>
<dbReference type="PANTHER" id="PTHR15561">
    <property type="entry name" value="CALCITONIN GENE-RELATED PEPTIDE-RECEPTOR COMPONENT PROTEIN"/>
    <property type="match status" value="1"/>
</dbReference>
<dbReference type="InterPro" id="IPR010997">
    <property type="entry name" value="HRDC-like_sf"/>
</dbReference>
<keyword evidence="8" id="KW-1185">Reference proteome</keyword>
<dbReference type="Proteomes" id="UP000799441">
    <property type="component" value="Unassembled WGS sequence"/>
</dbReference>
<evidence type="ECO:0000256" key="1">
    <source>
        <dbReference type="ARBA" id="ARBA00004123"/>
    </source>
</evidence>
<comment type="caution">
    <text evidence="7">The sequence shown here is derived from an EMBL/GenBank/DDBJ whole genome shotgun (WGS) entry which is preliminary data.</text>
</comment>
<evidence type="ECO:0000256" key="3">
    <source>
        <dbReference type="ARBA" id="ARBA00016672"/>
    </source>
</evidence>
<dbReference type="InterPro" id="IPR038846">
    <property type="entry name" value="RPC9"/>
</dbReference>
<dbReference type="SUPFAM" id="SSF47819">
    <property type="entry name" value="HRDC-like"/>
    <property type="match status" value="1"/>
</dbReference>
<evidence type="ECO:0000313" key="7">
    <source>
        <dbReference type="EMBL" id="KAF2721261.1"/>
    </source>
</evidence>
<dbReference type="GO" id="GO:0000166">
    <property type="term" value="F:nucleotide binding"/>
    <property type="evidence" value="ECO:0007669"/>
    <property type="project" value="InterPro"/>
</dbReference>
<keyword evidence="6" id="KW-0539">Nucleus</keyword>